<dbReference type="CDD" id="cd06261">
    <property type="entry name" value="TM_PBP2"/>
    <property type="match status" value="1"/>
</dbReference>
<keyword evidence="4 7" id="KW-0812">Transmembrane</keyword>
<keyword evidence="3" id="KW-1003">Cell membrane</keyword>
<reference evidence="9 10" key="1">
    <citation type="submission" date="2019-02" db="EMBL/GenBank/DDBJ databases">
        <title>Paenibacillus sp. nov., isolated from surface-sterilized tissue of Thalictrum simplex L.</title>
        <authorList>
            <person name="Tuo L."/>
        </authorList>
    </citation>
    <scope>NUCLEOTIDE SEQUENCE [LARGE SCALE GENOMIC DNA]</scope>
    <source>
        <strain evidence="9 10">N2SHLJ1</strain>
    </source>
</reference>
<feature type="transmembrane region" description="Helical" evidence="7">
    <location>
        <begin position="137"/>
        <end position="157"/>
    </location>
</feature>
<dbReference type="AlphaFoldDB" id="A0A4Q9DWP5"/>
<dbReference type="PANTHER" id="PTHR43744:SF9">
    <property type="entry name" value="POLYGALACTURONAN_RHAMNOGALACTURONAN TRANSPORT SYSTEM PERMEASE PROTEIN YTCP"/>
    <property type="match status" value="1"/>
</dbReference>
<accession>A0A4Q9DWP5</accession>
<keyword evidence="5 7" id="KW-1133">Transmembrane helix</keyword>
<feature type="transmembrane region" description="Helical" evidence="7">
    <location>
        <begin position="111"/>
        <end position="131"/>
    </location>
</feature>
<name>A0A4Q9DWP5_9BACL</name>
<feature type="transmembrane region" description="Helical" evidence="7">
    <location>
        <begin position="260"/>
        <end position="280"/>
    </location>
</feature>
<dbReference type="RefSeq" id="WP_131011292.1">
    <property type="nucleotide sequence ID" value="NZ_SIRE01000002.1"/>
</dbReference>
<organism evidence="9 10">
    <name type="scientific">Paenibacillus thalictri</name>
    <dbReference type="NCBI Taxonomy" id="2527873"/>
    <lineage>
        <taxon>Bacteria</taxon>
        <taxon>Bacillati</taxon>
        <taxon>Bacillota</taxon>
        <taxon>Bacilli</taxon>
        <taxon>Bacillales</taxon>
        <taxon>Paenibacillaceae</taxon>
        <taxon>Paenibacillus</taxon>
    </lineage>
</organism>
<evidence type="ECO:0000256" key="2">
    <source>
        <dbReference type="ARBA" id="ARBA00022448"/>
    </source>
</evidence>
<keyword evidence="10" id="KW-1185">Reference proteome</keyword>
<evidence type="ECO:0000256" key="6">
    <source>
        <dbReference type="ARBA" id="ARBA00023136"/>
    </source>
</evidence>
<feature type="transmembrane region" description="Helical" evidence="7">
    <location>
        <begin position="80"/>
        <end position="99"/>
    </location>
</feature>
<comment type="similarity">
    <text evidence="7">Belongs to the binding-protein-dependent transport system permease family.</text>
</comment>
<feature type="transmembrane region" description="Helical" evidence="7">
    <location>
        <begin position="185"/>
        <end position="207"/>
    </location>
</feature>
<dbReference type="Gene3D" id="1.10.3720.10">
    <property type="entry name" value="MetI-like"/>
    <property type="match status" value="1"/>
</dbReference>
<dbReference type="GO" id="GO:0055085">
    <property type="term" value="P:transmembrane transport"/>
    <property type="evidence" value="ECO:0007669"/>
    <property type="project" value="InterPro"/>
</dbReference>
<dbReference type="InterPro" id="IPR035906">
    <property type="entry name" value="MetI-like_sf"/>
</dbReference>
<evidence type="ECO:0000256" key="3">
    <source>
        <dbReference type="ARBA" id="ARBA00022475"/>
    </source>
</evidence>
<evidence type="ECO:0000256" key="7">
    <source>
        <dbReference type="RuleBase" id="RU363032"/>
    </source>
</evidence>
<evidence type="ECO:0000256" key="1">
    <source>
        <dbReference type="ARBA" id="ARBA00004651"/>
    </source>
</evidence>
<dbReference type="OrthoDB" id="9810086at2"/>
<dbReference type="SUPFAM" id="SSF161098">
    <property type="entry name" value="MetI-like"/>
    <property type="match status" value="1"/>
</dbReference>
<keyword evidence="2 7" id="KW-0813">Transport</keyword>
<evidence type="ECO:0000313" key="10">
    <source>
        <dbReference type="Proteomes" id="UP000293142"/>
    </source>
</evidence>
<dbReference type="EMBL" id="SIRE01000002">
    <property type="protein sequence ID" value="TBL81507.1"/>
    <property type="molecule type" value="Genomic_DNA"/>
</dbReference>
<proteinExistence type="inferred from homology"/>
<feature type="domain" description="ABC transmembrane type-1" evidence="8">
    <location>
        <begin position="76"/>
        <end position="284"/>
    </location>
</feature>
<evidence type="ECO:0000313" key="9">
    <source>
        <dbReference type="EMBL" id="TBL81507.1"/>
    </source>
</evidence>
<gene>
    <name evidence="9" type="ORF">EYB31_00375</name>
</gene>
<evidence type="ECO:0000256" key="5">
    <source>
        <dbReference type="ARBA" id="ARBA00022989"/>
    </source>
</evidence>
<comment type="caution">
    <text evidence="9">The sequence shown here is derived from an EMBL/GenBank/DDBJ whole genome shotgun (WGS) entry which is preliminary data.</text>
</comment>
<dbReference type="GO" id="GO:0005886">
    <property type="term" value="C:plasma membrane"/>
    <property type="evidence" value="ECO:0007669"/>
    <property type="project" value="UniProtKB-SubCell"/>
</dbReference>
<comment type="subcellular location">
    <subcellularLocation>
        <location evidence="1 7">Cell membrane</location>
        <topology evidence="1 7">Multi-pass membrane protein</topology>
    </subcellularLocation>
</comment>
<evidence type="ECO:0000256" key="4">
    <source>
        <dbReference type="ARBA" id="ARBA00022692"/>
    </source>
</evidence>
<sequence length="295" mass="33033">MDTFAKSRGDRLFDFLNYCLFSVILLVVLYPLYFIIIASFSDPNAISEGEVWLIPQHITFEGYQRIMNDPTIWSGYTNSILYTLVGTGVNIVLTLPAAYALSRSDLVGRKIVLGLILFTMFFSGGLIPSYLLVKSLGLLNTIWALVLPNGVVVYYLIIARTFFQVSIPDTLLEAAQMDGCSNTRFFAQVVFPLSLPIIAVMVLFHAVMHWNSYFAAMIYIKDKNMLPLQLILRDILISSQQGAIVGDVEDMVMRQRVAELVKYGVVIVGSLPVLILYPFLQKYFVKGIMIGAIKG</sequence>
<dbReference type="Pfam" id="PF00528">
    <property type="entry name" value="BPD_transp_1"/>
    <property type="match status" value="1"/>
</dbReference>
<dbReference type="PANTHER" id="PTHR43744">
    <property type="entry name" value="ABC TRANSPORTER PERMEASE PROTEIN MG189-RELATED-RELATED"/>
    <property type="match status" value="1"/>
</dbReference>
<evidence type="ECO:0000259" key="8">
    <source>
        <dbReference type="PROSITE" id="PS50928"/>
    </source>
</evidence>
<dbReference type="InterPro" id="IPR000515">
    <property type="entry name" value="MetI-like"/>
</dbReference>
<feature type="transmembrane region" description="Helical" evidence="7">
    <location>
        <begin position="12"/>
        <end position="36"/>
    </location>
</feature>
<dbReference type="Proteomes" id="UP000293142">
    <property type="component" value="Unassembled WGS sequence"/>
</dbReference>
<protein>
    <submittedName>
        <fullName evidence="9">Carbohydrate ABC transporter permease</fullName>
    </submittedName>
</protein>
<keyword evidence="6 7" id="KW-0472">Membrane</keyword>
<dbReference type="PROSITE" id="PS50928">
    <property type="entry name" value="ABC_TM1"/>
    <property type="match status" value="1"/>
</dbReference>